<dbReference type="EMBL" id="JBBXMP010000055">
    <property type="protein sequence ID" value="KAL0064914.1"/>
    <property type="molecule type" value="Genomic_DNA"/>
</dbReference>
<protein>
    <submittedName>
        <fullName evidence="1">Uncharacterized protein</fullName>
    </submittedName>
</protein>
<name>A0ABR2ZVU1_9AGAR</name>
<proteinExistence type="predicted"/>
<comment type="caution">
    <text evidence="1">The sequence shown here is derived from an EMBL/GenBank/DDBJ whole genome shotgun (WGS) entry which is preliminary data.</text>
</comment>
<sequence>MDNGSMPSPQAVDLDELYSCPPASGAAILLTFALKEVDRLQVPPHLPVDRAAALSSGRFGPTMEDYRAFVLYRTPLLNDDDSALKSHSQVSRSLRHDPTFFRQEQQVLSHRVPVSRAEFETYNYISSFLEGVWEGYYMISSSNNTPNGPRLLKGPNMDERMVPDFLCRTPMQASLSLYISLEEEDLFPDDWPDVLRGPCEFSMDSDLSLEFSGRSVSYRKLTARSPRECQVEDSMASRITHCLILGQTLEEHEQAWNAYVFIGTVDKDGLITMQRIPKYQADSEEGLGTWVFEGHLRFGTALVGTWRSRSSGSDPYQLGGLFSLGKKLPEDEVSDSGMIRVQG</sequence>
<evidence type="ECO:0000313" key="1">
    <source>
        <dbReference type="EMBL" id="KAL0064914.1"/>
    </source>
</evidence>
<keyword evidence="2" id="KW-1185">Reference proteome</keyword>
<gene>
    <name evidence="1" type="ORF">AAF712_008172</name>
</gene>
<evidence type="ECO:0000313" key="2">
    <source>
        <dbReference type="Proteomes" id="UP001437256"/>
    </source>
</evidence>
<accession>A0ABR2ZVU1</accession>
<reference evidence="1 2" key="1">
    <citation type="submission" date="2024-05" db="EMBL/GenBank/DDBJ databases">
        <title>A draft genome resource for the thread blight pathogen Marasmius tenuissimus strain MS-2.</title>
        <authorList>
            <person name="Yulfo-Soto G.E."/>
            <person name="Baruah I.K."/>
            <person name="Amoako-Attah I."/>
            <person name="Bukari Y."/>
            <person name="Meinhardt L.W."/>
            <person name="Bailey B.A."/>
            <person name="Cohen S.P."/>
        </authorList>
    </citation>
    <scope>NUCLEOTIDE SEQUENCE [LARGE SCALE GENOMIC DNA]</scope>
    <source>
        <strain evidence="1 2">MS-2</strain>
    </source>
</reference>
<dbReference type="Proteomes" id="UP001437256">
    <property type="component" value="Unassembled WGS sequence"/>
</dbReference>
<organism evidence="1 2">
    <name type="scientific">Marasmius tenuissimus</name>
    <dbReference type="NCBI Taxonomy" id="585030"/>
    <lineage>
        <taxon>Eukaryota</taxon>
        <taxon>Fungi</taxon>
        <taxon>Dikarya</taxon>
        <taxon>Basidiomycota</taxon>
        <taxon>Agaricomycotina</taxon>
        <taxon>Agaricomycetes</taxon>
        <taxon>Agaricomycetidae</taxon>
        <taxon>Agaricales</taxon>
        <taxon>Marasmiineae</taxon>
        <taxon>Marasmiaceae</taxon>
        <taxon>Marasmius</taxon>
    </lineage>
</organism>